<feature type="region of interest" description="Disordered" evidence="1">
    <location>
        <begin position="35"/>
        <end position="68"/>
    </location>
</feature>
<feature type="compositionally biased region" description="Polar residues" evidence="1">
    <location>
        <begin position="117"/>
        <end position="128"/>
    </location>
</feature>
<feature type="region of interest" description="Disordered" evidence="1">
    <location>
        <begin position="367"/>
        <end position="397"/>
    </location>
</feature>
<feature type="region of interest" description="Disordered" evidence="1">
    <location>
        <begin position="117"/>
        <end position="139"/>
    </location>
</feature>
<feature type="compositionally biased region" description="Basic and acidic residues" evidence="1">
    <location>
        <begin position="380"/>
        <end position="389"/>
    </location>
</feature>
<keyword evidence="3" id="KW-1185">Reference proteome</keyword>
<feature type="non-terminal residue" evidence="2">
    <location>
        <position position="1"/>
    </location>
</feature>
<dbReference type="AlphaFoldDB" id="A0A2G9RY95"/>
<protein>
    <submittedName>
        <fullName evidence="2">Uncharacterized protein</fullName>
    </submittedName>
</protein>
<dbReference type="EMBL" id="KV929083">
    <property type="protein sequence ID" value="PIO32842.1"/>
    <property type="molecule type" value="Genomic_DNA"/>
</dbReference>
<feature type="compositionally biased region" description="Basic and acidic residues" evidence="1">
    <location>
        <begin position="35"/>
        <end position="53"/>
    </location>
</feature>
<dbReference type="Proteomes" id="UP000228934">
    <property type="component" value="Unassembled WGS sequence"/>
</dbReference>
<evidence type="ECO:0000313" key="2">
    <source>
        <dbReference type="EMBL" id="PIO32842.1"/>
    </source>
</evidence>
<evidence type="ECO:0000313" key="3">
    <source>
        <dbReference type="Proteomes" id="UP000228934"/>
    </source>
</evidence>
<dbReference type="OrthoDB" id="306254at2759"/>
<organism evidence="2 3">
    <name type="scientific">Aquarana catesbeiana</name>
    <name type="common">American bullfrog</name>
    <name type="synonym">Rana catesbeiana</name>
    <dbReference type="NCBI Taxonomy" id="8400"/>
    <lineage>
        <taxon>Eukaryota</taxon>
        <taxon>Metazoa</taxon>
        <taxon>Chordata</taxon>
        <taxon>Craniata</taxon>
        <taxon>Vertebrata</taxon>
        <taxon>Euteleostomi</taxon>
        <taxon>Amphibia</taxon>
        <taxon>Batrachia</taxon>
        <taxon>Anura</taxon>
        <taxon>Neobatrachia</taxon>
        <taxon>Ranoidea</taxon>
        <taxon>Ranidae</taxon>
        <taxon>Aquarana</taxon>
    </lineage>
</organism>
<feature type="non-terminal residue" evidence="2">
    <location>
        <position position="498"/>
    </location>
</feature>
<gene>
    <name evidence="2" type="ORF">AB205_0001270</name>
</gene>
<name>A0A2G9RY95_AQUCT</name>
<sequence>EKRKSSKEDNLALCVGIKETHVVPEKEKRENMDFQGHEMMKKSENTDTLEKQRNLSVLTADKGTTEDTKLASEISIDRILKPSESNVPLQAQETGTLLSSFVEFHKVSAKLITISESSVSVSDQGQDGQDTESGDSDVFDVECTGIPTEGRYNFDGKSVSQPFDPNLLGESDKNNIIKSAFHNGKSVESSNLSTSQKGSLNSRTGVTLVMEDTKTQKAPLAYESFPTSEDVTESDSKTYSIENLLENQDDTTVKVTDLQKSTSMSPENISNVAGMSLSDTKDWTRMTETNVKQSFTENVISGKIETAPFYATNSKDLFQIKSFPHPSEGEVIFITDEVLQPIEDTLSEIFSPVDEKLSYGSEDLYSAKQDQSEGLPPLPRDTDSIKSDDIDSEDFPTPPDEIVFSGTEGLHSSPEASLIEEINLQYDNLLMEDAFVPTSESAYELPNDGYFEAPPAEPEEQKNLHMVVGHRTPFLTLSKAEEDRHDPLFNFEIGDRVL</sequence>
<reference evidence="3" key="1">
    <citation type="journal article" date="2017" name="Nat. Commun.">
        <title>The North American bullfrog draft genome provides insight into hormonal regulation of long noncoding RNA.</title>
        <authorList>
            <person name="Hammond S.A."/>
            <person name="Warren R.L."/>
            <person name="Vandervalk B.P."/>
            <person name="Kucuk E."/>
            <person name="Khan H."/>
            <person name="Gibb E.A."/>
            <person name="Pandoh P."/>
            <person name="Kirk H."/>
            <person name="Zhao Y."/>
            <person name="Jones M."/>
            <person name="Mungall A.J."/>
            <person name="Coope R."/>
            <person name="Pleasance S."/>
            <person name="Moore R.A."/>
            <person name="Holt R.A."/>
            <person name="Round J.M."/>
            <person name="Ohora S."/>
            <person name="Walle B.V."/>
            <person name="Veldhoen N."/>
            <person name="Helbing C.C."/>
            <person name="Birol I."/>
        </authorList>
    </citation>
    <scope>NUCLEOTIDE SEQUENCE [LARGE SCALE GENOMIC DNA]</scope>
</reference>
<proteinExistence type="predicted"/>
<accession>A0A2G9RY95</accession>
<evidence type="ECO:0000256" key="1">
    <source>
        <dbReference type="SAM" id="MobiDB-lite"/>
    </source>
</evidence>
<feature type="compositionally biased region" description="Acidic residues" evidence="1">
    <location>
        <begin position="129"/>
        <end position="139"/>
    </location>
</feature>